<dbReference type="InterPro" id="IPR021122">
    <property type="entry name" value="RNA_ligase_dom_REL/Rnl2"/>
</dbReference>
<gene>
    <name evidence="2" type="ORF">CBO05P1_012</name>
</gene>
<name>A0A060N2Z2_CLOBO</name>
<dbReference type="EMBL" id="BA000058">
    <property type="protein sequence ID" value="BAO04731.1"/>
    <property type="molecule type" value="Genomic_DNA"/>
</dbReference>
<dbReference type="AlphaFoldDB" id="A0A060N2Z2"/>
<sequence length="433" mass="50534">MSYNAYITRIKNIRKHINADRLNVGECFGNSVIISLDIKENELGIYFPTDGKLGMEFCETNNLLRKKDENGNQIGGYLEPEKRHVSTLKLRGEKSDGLFMPLKCLESFCDITTLKEGDIITTLNGVLICEKYIPRGKVRTQGTPKKKNKKISSESYPFFKEHSDTAQLAYNTHQFKKGDLCYITLKMHGTSQRSSYTIKEKKRKTPYLIYKLLKFMNANTGTKRNWDNVTGTRRVIIKDYDKGFYGSNEFRKQYHDLFASRLRKGETVYYEVVGYTDKNQTIMPECNNKKTRDKEFIKQYGKTTKFTYGCDIGENDIYVYRMTMTNEDGDTVEYPWHLVKLRCEQMGIKYCPELDRFTFTNIEDLMNRVEEFVDGTDPIGKTHIREGIVVRIDNKENFTAYKHKNFTFKLLEGIIKESDILDMEESESENKNE</sequence>
<dbReference type="Proteomes" id="UP000054164">
    <property type="component" value="Unassembled WGS sequence"/>
</dbReference>
<feature type="domain" description="RNA ligase" evidence="1">
    <location>
        <begin position="182"/>
        <end position="402"/>
    </location>
</feature>
<accession>A0A060N2Z2</accession>
<dbReference type="HOGENOM" id="CLU_631327_0_0_9"/>
<evidence type="ECO:0000259" key="1">
    <source>
        <dbReference type="Pfam" id="PF09414"/>
    </source>
</evidence>
<reference evidence="2" key="1">
    <citation type="submission" date="2013-10" db="EMBL/GenBank/DDBJ databases">
        <title>Draft genome sequence of Clostridium botulinum type B strain Osaka05.</title>
        <authorList>
            <person name="Sakaguchi Y."/>
            <person name="Hosomi K."/>
            <person name="Uchiyama J."/>
            <person name="Ogura Y."/>
            <person name="Sakaguchi M."/>
            <person name="Kohda T."/>
            <person name="Mukamoto M."/>
            <person name="Misawa N."/>
            <person name="Matsuzaki S."/>
            <person name="Hayashi T."/>
            <person name="Kozaki S."/>
        </authorList>
    </citation>
    <scope>NUCLEOTIDE SEQUENCE</scope>
    <source>
        <strain evidence="2">Osaka05</strain>
    </source>
</reference>
<dbReference type="SUPFAM" id="SSF56091">
    <property type="entry name" value="DNA ligase/mRNA capping enzyme, catalytic domain"/>
    <property type="match status" value="1"/>
</dbReference>
<dbReference type="Pfam" id="PF09414">
    <property type="entry name" value="RNA_ligase"/>
    <property type="match status" value="1"/>
</dbReference>
<dbReference type="RefSeq" id="WP_043013387.1">
    <property type="nucleotide sequence ID" value="NZ_BA000058.1"/>
</dbReference>
<organism evidence="2">
    <name type="scientific">Clostridium botulinum B str. Osaka05</name>
    <dbReference type="NCBI Taxonomy" id="1407017"/>
    <lineage>
        <taxon>Bacteria</taxon>
        <taxon>Bacillati</taxon>
        <taxon>Bacillota</taxon>
        <taxon>Clostridia</taxon>
        <taxon>Eubacteriales</taxon>
        <taxon>Clostridiaceae</taxon>
        <taxon>Clostridium</taxon>
    </lineage>
</organism>
<protein>
    <recommendedName>
        <fullName evidence="1">RNA ligase domain-containing protein</fullName>
    </recommendedName>
</protein>
<proteinExistence type="predicted"/>
<evidence type="ECO:0000313" key="2">
    <source>
        <dbReference type="EMBL" id="BAO04731.1"/>
    </source>
</evidence>